<evidence type="ECO:0008006" key="3">
    <source>
        <dbReference type="Google" id="ProtNLM"/>
    </source>
</evidence>
<reference evidence="1 2" key="1">
    <citation type="submission" date="2016-11" db="EMBL/GenBank/DDBJ databases">
        <authorList>
            <person name="Jaros S."/>
            <person name="Januszkiewicz K."/>
            <person name="Wedrychowicz H."/>
        </authorList>
    </citation>
    <scope>NUCLEOTIDE SEQUENCE [LARGE SCALE GENOMIC DNA]</scope>
    <source>
        <strain evidence="1 2">DSM 18119</strain>
    </source>
</reference>
<sequence>MGGNGPDKTIEEIAATFQTMMIWSIHPKYLDRVGLVALWRETLLAKHVLKGKTKGYVNHPQLKRFKACSHPLQAINQYLEEVYKEAQARQYNFDDTKFESIPGQLLLPVTEGQVKYEFSHLLKKLRERDIVRYNAFVGTGIIDVHKIFMMVPGSIEPWELLS</sequence>
<dbReference type="Pfam" id="PF03013">
    <property type="entry name" value="Pyr_excise"/>
    <property type="match status" value="1"/>
</dbReference>
<organism evidence="1 2">
    <name type="scientific">Flavisolibacter ginsengisoli DSM 18119</name>
    <dbReference type="NCBI Taxonomy" id="1121884"/>
    <lineage>
        <taxon>Bacteria</taxon>
        <taxon>Pseudomonadati</taxon>
        <taxon>Bacteroidota</taxon>
        <taxon>Chitinophagia</taxon>
        <taxon>Chitinophagales</taxon>
        <taxon>Chitinophagaceae</taxon>
        <taxon>Flavisolibacter</taxon>
    </lineage>
</organism>
<dbReference type="AlphaFoldDB" id="A0A1M4YBJ5"/>
<accession>A0A1M4YBJ5</accession>
<keyword evidence="2" id="KW-1185">Reference proteome</keyword>
<proteinExistence type="predicted"/>
<evidence type="ECO:0000313" key="1">
    <source>
        <dbReference type="EMBL" id="SHF03105.1"/>
    </source>
</evidence>
<dbReference type="InterPro" id="IPR004260">
    <property type="entry name" value="Pyr-dimer_DNA_glycosylase"/>
</dbReference>
<protein>
    <recommendedName>
        <fullName evidence="3">Pyrimidine dimer DNA glycosylase /DNA-(Apurinic or apyrimidinic site) lyase</fullName>
    </recommendedName>
</protein>
<gene>
    <name evidence="1" type="ORF">SAMN02745131_01666</name>
</gene>
<dbReference type="Proteomes" id="UP000184048">
    <property type="component" value="Unassembled WGS sequence"/>
</dbReference>
<evidence type="ECO:0000313" key="2">
    <source>
        <dbReference type="Proteomes" id="UP000184048"/>
    </source>
</evidence>
<dbReference type="EMBL" id="FQUU01000005">
    <property type="protein sequence ID" value="SHF03105.1"/>
    <property type="molecule type" value="Genomic_DNA"/>
</dbReference>
<name>A0A1M4YBJ5_9BACT</name>